<organism evidence="6 7">
    <name type="scientific">Aromia moschata</name>
    <dbReference type="NCBI Taxonomy" id="1265417"/>
    <lineage>
        <taxon>Eukaryota</taxon>
        <taxon>Metazoa</taxon>
        <taxon>Ecdysozoa</taxon>
        <taxon>Arthropoda</taxon>
        <taxon>Hexapoda</taxon>
        <taxon>Insecta</taxon>
        <taxon>Pterygota</taxon>
        <taxon>Neoptera</taxon>
        <taxon>Endopterygota</taxon>
        <taxon>Coleoptera</taxon>
        <taxon>Polyphaga</taxon>
        <taxon>Cucujiformia</taxon>
        <taxon>Chrysomeloidea</taxon>
        <taxon>Cerambycidae</taxon>
        <taxon>Cerambycinae</taxon>
        <taxon>Callichromatini</taxon>
        <taxon>Aromia</taxon>
    </lineage>
</organism>
<comment type="caution">
    <text evidence="6">The sequence shown here is derived from an EMBL/GenBank/DDBJ whole genome shotgun (WGS) entry which is preliminary data.</text>
</comment>
<evidence type="ECO:0000313" key="7">
    <source>
        <dbReference type="Proteomes" id="UP001162162"/>
    </source>
</evidence>
<dbReference type="EMBL" id="JAPWTK010000041">
    <property type="protein sequence ID" value="KAJ8954969.1"/>
    <property type="molecule type" value="Genomic_DNA"/>
</dbReference>
<evidence type="ECO:0000256" key="1">
    <source>
        <dbReference type="ARBA" id="ARBA00022723"/>
    </source>
</evidence>
<dbReference type="InterPro" id="IPR008972">
    <property type="entry name" value="Cupredoxin"/>
</dbReference>
<name>A0AAV8YVK3_9CUCU</name>
<proteinExistence type="predicted"/>
<dbReference type="SUPFAM" id="SSF49503">
    <property type="entry name" value="Cupredoxins"/>
    <property type="match status" value="2"/>
</dbReference>
<keyword evidence="2" id="KW-0560">Oxidoreductase</keyword>
<evidence type="ECO:0000259" key="5">
    <source>
        <dbReference type="Pfam" id="PF07731"/>
    </source>
</evidence>
<dbReference type="CDD" id="cd13905">
    <property type="entry name" value="CuRO_3_tcLLC2_insect_like"/>
    <property type="match status" value="1"/>
</dbReference>
<evidence type="ECO:0000259" key="4">
    <source>
        <dbReference type="Pfam" id="PF00394"/>
    </source>
</evidence>
<dbReference type="InterPro" id="IPR045087">
    <property type="entry name" value="Cu-oxidase_fam"/>
</dbReference>
<dbReference type="PANTHER" id="PTHR11709">
    <property type="entry name" value="MULTI-COPPER OXIDASE"/>
    <property type="match status" value="1"/>
</dbReference>
<dbReference type="GO" id="GO:0005886">
    <property type="term" value="C:plasma membrane"/>
    <property type="evidence" value="ECO:0007669"/>
    <property type="project" value="TreeGrafter"/>
</dbReference>
<protein>
    <submittedName>
        <fullName evidence="6">Uncharacterized protein</fullName>
    </submittedName>
</protein>
<dbReference type="GO" id="GO:0005507">
    <property type="term" value="F:copper ion binding"/>
    <property type="evidence" value="ECO:0007669"/>
    <property type="project" value="InterPro"/>
</dbReference>
<dbReference type="Pfam" id="PF00394">
    <property type="entry name" value="Cu-oxidase"/>
    <property type="match status" value="1"/>
</dbReference>
<keyword evidence="7" id="KW-1185">Reference proteome</keyword>
<evidence type="ECO:0000256" key="2">
    <source>
        <dbReference type="ARBA" id="ARBA00023002"/>
    </source>
</evidence>
<evidence type="ECO:0000256" key="3">
    <source>
        <dbReference type="ARBA" id="ARBA00023008"/>
    </source>
</evidence>
<dbReference type="GO" id="GO:0006826">
    <property type="term" value="P:iron ion transport"/>
    <property type="evidence" value="ECO:0007669"/>
    <property type="project" value="TreeGrafter"/>
</dbReference>
<dbReference type="Pfam" id="PF07731">
    <property type="entry name" value="Cu-oxidase_2"/>
    <property type="match status" value="1"/>
</dbReference>
<dbReference type="PANTHER" id="PTHR11709:SF394">
    <property type="entry name" value="FI03373P-RELATED"/>
    <property type="match status" value="1"/>
</dbReference>
<evidence type="ECO:0000313" key="6">
    <source>
        <dbReference type="EMBL" id="KAJ8954969.1"/>
    </source>
</evidence>
<dbReference type="GO" id="GO:0016491">
    <property type="term" value="F:oxidoreductase activity"/>
    <property type="evidence" value="ECO:0007669"/>
    <property type="project" value="UniProtKB-KW"/>
</dbReference>
<dbReference type="InterPro" id="IPR001117">
    <property type="entry name" value="Cu-oxidase_2nd"/>
</dbReference>
<keyword evidence="3" id="KW-0186">Copper</keyword>
<feature type="domain" description="Plastocyanin-like" evidence="5">
    <location>
        <begin position="205"/>
        <end position="326"/>
    </location>
</feature>
<dbReference type="AlphaFoldDB" id="A0AAV8YVK3"/>
<accession>A0AAV8YVK3</accession>
<dbReference type="InterPro" id="IPR011706">
    <property type="entry name" value="Cu-oxidase_C"/>
</dbReference>
<dbReference type="Gene3D" id="2.60.40.420">
    <property type="entry name" value="Cupredoxins - blue copper proteins"/>
    <property type="match status" value="2"/>
</dbReference>
<feature type="domain" description="Plastocyanin-like" evidence="4">
    <location>
        <begin position="41"/>
        <end position="91"/>
    </location>
</feature>
<dbReference type="Proteomes" id="UP001162162">
    <property type="component" value="Unassembled WGS sequence"/>
</dbReference>
<reference evidence="6" key="1">
    <citation type="journal article" date="2023" name="Insect Mol. Biol.">
        <title>Genome sequencing provides insights into the evolution of gene families encoding plant cell wall-degrading enzymes in longhorned beetles.</title>
        <authorList>
            <person name="Shin N.R."/>
            <person name="Okamura Y."/>
            <person name="Kirsch R."/>
            <person name="Pauchet Y."/>
        </authorList>
    </citation>
    <scope>NUCLEOTIDE SEQUENCE</scope>
    <source>
        <strain evidence="6">AMC_N1</strain>
    </source>
</reference>
<gene>
    <name evidence="6" type="ORF">NQ318_000400</name>
</gene>
<sequence length="330" mass="38172">MDQMLELLLICQEDFVPLKRSVATKEMFASFKPYALGDVATSLVTYAGERFDFILNADQDKGLYWIRFRGLMDCDERFKMAHQVAVLQYEGVDATIDDYPEDIPDYDTSHREGTQVNSLNRGTESNQTMYISMPELQSLQKWDSALKIQPDLQYYVAYDFYTLDNPHFHKSPYYGFFNITDVNSRLLTPQFNHISMKMPRFPLLPQRDQITDDMFCNKDTMTNKNCEENYCECTHGIKVPLNSVVELIFVDEGFAYDANHPLHLHGYSFRVVAMERLGMNVTVDEVKRRDRMGLVKRNLVDAPLKDTVTVPDGGYTIVRFVASNPEFSFP</sequence>
<keyword evidence="1" id="KW-0479">Metal-binding</keyword>